<dbReference type="PANTHER" id="PTHR34153:SF2">
    <property type="entry name" value="SI:CH211-262H13.3-RELATED"/>
    <property type="match status" value="1"/>
</dbReference>
<keyword evidence="3" id="KW-1185">Reference proteome</keyword>
<evidence type="ECO:0000313" key="2">
    <source>
        <dbReference type="EMBL" id="CAG7726071.1"/>
    </source>
</evidence>
<protein>
    <submittedName>
        <fullName evidence="2">Uncharacterized protein</fullName>
    </submittedName>
</protein>
<feature type="region of interest" description="Disordered" evidence="1">
    <location>
        <begin position="261"/>
        <end position="286"/>
    </location>
</feature>
<feature type="compositionally biased region" description="Basic residues" evidence="1">
    <location>
        <begin position="275"/>
        <end position="286"/>
    </location>
</feature>
<accession>A0A8J2KHK7</accession>
<reference evidence="2" key="1">
    <citation type="submission" date="2021-06" db="EMBL/GenBank/DDBJ databases">
        <authorList>
            <person name="Hodson N. C."/>
            <person name="Mongue J. A."/>
            <person name="Jaron S. K."/>
        </authorList>
    </citation>
    <scope>NUCLEOTIDE SEQUENCE</scope>
</reference>
<proteinExistence type="predicted"/>
<dbReference type="AlphaFoldDB" id="A0A8J2KHK7"/>
<sequence>RLAFLDLLIEIQSTTETSLTDEDIYDETATFTFEVEQDFQLDENTVIPADCYDRAKSGLEKALDNTVFELTDTDCEEKTPGRKLRKIATRSKHPPTVSKGDFHFPTVNSPQSITANPPEASCIGNQDVVTVAEFGNIFDNDIGGPIEVVIQDTAFDSVGENHLFTDTGTNGCPVNLVSETPILTDIYEIKYLKGIGGVGTANFVKRILNRIIGADLENAANCSGTRQKVKFQGHENIHCIIAAVQKHHEDTSPNERDIEDYIKPWLRGSGDRHGGRAARQNKKQQE</sequence>
<dbReference type="PANTHER" id="PTHR34153">
    <property type="entry name" value="SI:CH211-262H13.3-RELATED-RELATED"/>
    <property type="match status" value="1"/>
</dbReference>
<name>A0A8J2KHK7_9HEXA</name>
<gene>
    <name evidence="2" type="ORF">AFUS01_LOCUS15001</name>
</gene>
<dbReference type="Proteomes" id="UP000708208">
    <property type="component" value="Unassembled WGS sequence"/>
</dbReference>
<feature type="non-terminal residue" evidence="2">
    <location>
        <position position="286"/>
    </location>
</feature>
<dbReference type="EMBL" id="CAJVCH010130244">
    <property type="protein sequence ID" value="CAG7726071.1"/>
    <property type="molecule type" value="Genomic_DNA"/>
</dbReference>
<organism evidence="2 3">
    <name type="scientific">Allacma fusca</name>
    <dbReference type="NCBI Taxonomy" id="39272"/>
    <lineage>
        <taxon>Eukaryota</taxon>
        <taxon>Metazoa</taxon>
        <taxon>Ecdysozoa</taxon>
        <taxon>Arthropoda</taxon>
        <taxon>Hexapoda</taxon>
        <taxon>Collembola</taxon>
        <taxon>Symphypleona</taxon>
        <taxon>Sminthuridae</taxon>
        <taxon>Allacma</taxon>
    </lineage>
</organism>
<dbReference type="OrthoDB" id="6780970at2759"/>
<evidence type="ECO:0000256" key="1">
    <source>
        <dbReference type="SAM" id="MobiDB-lite"/>
    </source>
</evidence>
<evidence type="ECO:0000313" key="3">
    <source>
        <dbReference type="Proteomes" id="UP000708208"/>
    </source>
</evidence>
<comment type="caution">
    <text evidence="2">The sequence shown here is derived from an EMBL/GenBank/DDBJ whole genome shotgun (WGS) entry which is preliminary data.</text>
</comment>